<dbReference type="AlphaFoldDB" id="A0A1B1AMZ8"/>
<reference evidence="1 2" key="1">
    <citation type="submission" date="2015-11" db="EMBL/GenBank/DDBJ databases">
        <title>Whole-Genome Sequence of Candidatus Oderbacter manganicum from the National Park Lower Oder Valley, Germany.</title>
        <authorList>
            <person name="Braun B."/>
            <person name="Liere K."/>
            <person name="Szewzyk U."/>
        </authorList>
    </citation>
    <scope>NUCLEOTIDE SEQUENCE [LARGE SCALE GENOMIC DNA]</scope>
    <source>
        <strain evidence="1 2">OTSz_A_272</strain>
    </source>
</reference>
<name>A0A1B1AMZ8_9PROT</name>
<proteinExistence type="predicted"/>
<accession>A0A1B1AMZ8</accession>
<evidence type="ECO:0000313" key="1">
    <source>
        <dbReference type="EMBL" id="ANP47905.1"/>
    </source>
</evidence>
<dbReference type="Proteomes" id="UP000092498">
    <property type="component" value="Chromosome"/>
</dbReference>
<dbReference type="InterPro" id="IPR001646">
    <property type="entry name" value="5peptide_repeat"/>
</dbReference>
<evidence type="ECO:0008006" key="3">
    <source>
        <dbReference type="Google" id="ProtNLM"/>
    </source>
</evidence>
<evidence type="ECO:0000313" key="2">
    <source>
        <dbReference type="Proteomes" id="UP000092498"/>
    </source>
</evidence>
<protein>
    <recommendedName>
        <fullName evidence="3">Low-complexity protein</fullName>
    </recommendedName>
</protein>
<dbReference type="PANTHER" id="PTHR14136">
    <property type="entry name" value="BTB_POZ DOMAIN-CONTAINING PROTEIN KCTD9"/>
    <property type="match status" value="1"/>
</dbReference>
<dbReference type="STRING" id="1759059.ATE48_01805"/>
<dbReference type="EMBL" id="CP013244">
    <property type="protein sequence ID" value="ANP47905.1"/>
    <property type="molecule type" value="Genomic_DNA"/>
</dbReference>
<gene>
    <name evidence="1" type="ORF">ATE48_01805</name>
</gene>
<dbReference type="Gene3D" id="2.160.20.80">
    <property type="entry name" value="E3 ubiquitin-protein ligase SopA"/>
    <property type="match status" value="1"/>
</dbReference>
<dbReference type="KEGG" id="cbot:ATE48_01805"/>
<dbReference type="InParanoid" id="A0A1B1AMZ8"/>
<sequence>MTNQAERDAIAARVRSGASCANCDLFQISLAYQSVAGRNFSGARIRQADLSLATADRARFHGANMSLTNFFGARLSGADLSDTNLEGATLVGAYLGGARLTGAVLDGANLSGAELADAVGVTQAQLNTACGDATTTLPAGMTIPACGNNQ</sequence>
<organism evidence="1 2">
    <name type="scientific">Candidatus Viadribacter manganicus</name>
    <dbReference type="NCBI Taxonomy" id="1759059"/>
    <lineage>
        <taxon>Bacteria</taxon>
        <taxon>Pseudomonadati</taxon>
        <taxon>Pseudomonadota</taxon>
        <taxon>Alphaproteobacteria</taxon>
        <taxon>Hyphomonadales</taxon>
        <taxon>Hyphomonadaceae</taxon>
        <taxon>Candidatus Viadribacter</taxon>
    </lineage>
</organism>
<dbReference type="PANTHER" id="PTHR14136:SF17">
    <property type="entry name" value="BTB_POZ DOMAIN-CONTAINING PROTEIN KCTD9"/>
    <property type="match status" value="1"/>
</dbReference>
<keyword evidence="2" id="KW-1185">Reference proteome</keyword>
<dbReference type="InterPro" id="IPR051082">
    <property type="entry name" value="Pentapeptide-BTB/POZ_domain"/>
</dbReference>
<dbReference type="Pfam" id="PF00805">
    <property type="entry name" value="Pentapeptide"/>
    <property type="match status" value="1"/>
</dbReference>
<dbReference type="SUPFAM" id="SSF141571">
    <property type="entry name" value="Pentapeptide repeat-like"/>
    <property type="match status" value="1"/>
</dbReference>